<dbReference type="AlphaFoldDB" id="A0A9P8VSI7"/>
<sequence length="136" mass="15507">MARQQRAKLTGAAESVRKLRNWERDQSARASWKELRRASRKAAKRGTLYDTSTAGLDMTHPQRELMDVEAGQETYEGTSPFRWNELPEIIVHPPSDDDMNTESRREEHIISVQIEAQLMETMSGALVAKRAEAEIP</sequence>
<proteinExistence type="predicted"/>
<name>A0A9P8VSI7_9HYPO</name>
<evidence type="ECO:0000256" key="1">
    <source>
        <dbReference type="SAM" id="MobiDB-lite"/>
    </source>
</evidence>
<organism evidence="2 3">
    <name type="scientific">Thelonectria olida</name>
    <dbReference type="NCBI Taxonomy" id="1576542"/>
    <lineage>
        <taxon>Eukaryota</taxon>
        <taxon>Fungi</taxon>
        <taxon>Dikarya</taxon>
        <taxon>Ascomycota</taxon>
        <taxon>Pezizomycotina</taxon>
        <taxon>Sordariomycetes</taxon>
        <taxon>Hypocreomycetidae</taxon>
        <taxon>Hypocreales</taxon>
        <taxon>Nectriaceae</taxon>
        <taxon>Thelonectria</taxon>
    </lineage>
</organism>
<reference evidence="2 3" key="1">
    <citation type="journal article" date="2021" name="Nat. Commun.">
        <title>Genetic determinants of endophytism in the Arabidopsis root mycobiome.</title>
        <authorList>
            <person name="Mesny F."/>
            <person name="Miyauchi S."/>
            <person name="Thiergart T."/>
            <person name="Pickel B."/>
            <person name="Atanasova L."/>
            <person name="Karlsson M."/>
            <person name="Huettel B."/>
            <person name="Barry K.W."/>
            <person name="Haridas S."/>
            <person name="Chen C."/>
            <person name="Bauer D."/>
            <person name="Andreopoulos W."/>
            <person name="Pangilinan J."/>
            <person name="LaButti K."/>
            <person name="Riley R."/>
            <person name="Lipzen A."/>
            <person name="Clum A."/>
            <person name="Drula E."/>
            <person name="Henrissat B."/>
            <person name="Kohler A."/>
            <person name="Grigoriev I.V."/>
            <person name="Martin F.M."/>
            <person name="Hacquard S."/>
        </authorList>
    </citation>
    <scope>NUCLEOTIDE SEQUENCE [LARGE SCALE GENOMIC DNA]</scope>
    <source>
        <strain evidence="2 3">MPI-CAGE-CH-0241</strain>
    </source>
</reference>
<accession>A0A9P8VSI7</accession>
<feature type="region of interest" description="Disordered" evidence="1">
    <location>
        <begin position="43"/>
        <end position="62"/>
    </location>
</feature>
<dbReference type="EMBL" id="JAGPYM010000064">
    <property type="protein sequence ID" value="KAH6869870.1"/>
    <property type="molecule type" value="Genomic_DNA"/>
</dbReference>
<keyword evidence="3" id="KW-1185">Reference proteome</keyword>
<dbReference type="Proteomes" id="UP000777438">
    <property type="component" value="Unassembled WGS sequence"/>
</dbReference>
<comment type="caution">
    <text evidence="2">The sequence shown here is derived from an EMBL/GenBank/DDBJ whole genome shotgun (WGS) entry which is preliminary data.</text>
</comment>
<evidence type="ECO:0000313" key="2">
    <source>
        <dbReference type="EMBL" id="KAH6869870.1"/>
    </source>
</evidence>
<protein>
    <submittedName>
        <fullName evidence="2">Uncharacterized protein</fullName>
    </submittedName>
</protein>
<gene>
    <name evidence="2" type="ORF">B0T10DRAFT_466981</name>
</gene>
<evidence type="ECO:0000313" key="3">
    <source>
        <dbReference type="Proteomes" id="UP000777438"/>
    </source>
</evidence>